<proteinExistence type="predicted"/>
<evidence type="ECO:0000256" key="1">
    <source>
        <dbReference type="SAM" id="MobiDB-lite"/>
    </source>
</evidence>
<comment type="caution">
    <text evidence="2">The sequence shown here is derived from an EMBL/GenBank/DDBJ whole genome shotgun (WGS) entry which is preliminary data.</text>
</comment>
<organism evidence="2 3">
    <name type="scientific">Cytospora leucostoma</name>
    <dbReference type="NCBI Taxonomy" id="1230097"/>
    <lineage>
        <taxon>Eukaryota</taxon>
        <taxon>Fungi</taxon>
        <taxon>Dikarya</taxon>
        <taxon>Ascomycota</taxon>
        <taxon>Pezizomycotina</taxon>
        <taxon>Sordariomycetes</taxon>
        <taxon>Sordariomycetidae</taxon>
        <taxon>Diaporthales</taxon>
        <taxon>Cytosporaceae</taxon>
        <taxon>Cytospora</taxon>
    </lineage>
</organism>
<dbReference type="AlphaFoldDB" id="A0A423WGW6"/>
<keyword evidence="3" id="KW-1185">Reference proteome</keyword>
<protein>
    <submittedName>
        <fullName evidence="2">Uncharacterized protein</fullName>
    </submittedName>
</protein>
<feature type="compositionally biased region" description="Basic and acidic residues" evidence="1">
    <location>
        <begin position="190"/>
        <end position="201"/>
    </location>
</feature>
<dbReference type="InParanoid" id="A0A423WGW6"/>
<evidence type="ECO:0000313" key="3">
    <source>
        <dbReference type="Proteomes" id="UP000285146"/>
    </source>
</evidence>
<reference evidence="2 3" key="1">
    <citation type="submission" date="2015-09" db="EMBL/GenBank/DDBJ databases">
        <title>Host preference determinants of Valsa canker pathogens revealed by comparative genomics.</title>
        <authorList>
            <person name="Yin Z."/>
            <person name="Huang L."/>
        </authorList>
    </citation>
    <scope>NUCLEOTIDE SEQUENCE [LARGE SCALE GENOMIC DNA]</scope>
    <source>
        <strain evidence="2 3">SXYLt</strain>
    </source>
</reference>
<gene>
    <name evidence="2" type="ORF">VPNG_07838</name>
</gene>
<accession>A0A423WGW6</accession>
<dbReference type="Proteomes" id="UP000285146">
    <property type="component" value="Unassembled WGS sequence"/>
</dbReference>
<feature type="region of interest" description="Disordered" evidence="1">
    <location>
        <begin position="190"/>
        <end position="212"/>
    </location>
</feature>
<dbReference type="EMBL" id="LKEB01000051">
    <property type="protein sequence ID" value="ROW02602.1"/>
    <property type="molecule type" value="Genomic_DNA"/>
</dbReference>
<name>A0A423WGW6_9PEZI</name>
<sequence>MPGNGISSKQKPESMTWGPKISGSVKSSHIGGTIGANISVAPIEASASVLFKTESENGAVLTSESPVTRHAIGEERSAVQWMVDNKSEMLRLHGDVFKRHGIWIITKTYSTRRCAIAVMTARSSSVEISLDADAQGVLTLTPKSAWSSSTGSCCTEVHEDEEDGVVVYISGIYFSPKLLGRGWSHRRSQREQKDRVFRGDGQDATVGTDDGEATVELDMEFYPPLDEDSD</sequence>
<evidence type="ECO:0000313" key="2">
    <source>
        <dbReference type="EMBL" id="ROW02602.1"/>
    </source>
</evidence>
<dbReference type="OrthoDB" id="2883672at2759"/>